<proteinExistence type="predicted"/>
<keyword evidence="2" id="KW-1185">Reference proteome</keyword>
<dbReference type="SUPFAM" id="SSF48403">
    <property type="entry name" value="Ankyrin repeat"/>
    <property type="match status" value="1"/>
</dbReference>
<sequence length="456" mass="49917">MKGTPEPHDILMQKGLLHQWEPGMFTLFVSHQWLGSQHPDPTGQQLGVLRTALRRILEQSLQVEEDLSLGQGTVEVDPEQIKRLSKPTLQQIERGAIYSSTGLQYPSALGCKLRPQELGRRITARLPGVNEESTRSSAALAVQSIPAYVEVLWAADLFLALVPATGRPLAVRSVCPHKGSVLSRGLLSNKSDTSIIVIYSTCDAELMFPLVWQRNLIADGLFTVESDRAVVVKLGEAALESFLAVAVWSRELTGKLETLHIEGPVSHYRFYLACRPRLLGHQPMALDCEDFLRYFHFPSLQEAAEGRSCRDGLTGLLCAVLAGNAHMIRMLAKHRADVNDRLGDLSELGYYETQTVLTAAVKSHQANEPPVLETLIELRADLHAQSRSGVGCAFAVRSAEQVQCLLAHRADFQCADVGVATPPLNGVANYADTATVAALLAARCEPDHPRDLDEKG</sequence>
<dbReference type="EMBL" id="CAXAMN010006891">
    <property type="protein sequence ID" value="CAK9019533.1"/>
    <property type="molecule type" value="Genomic_DNA"/>
</dbReference>
<evidence type="ECO:0000313" key="2">
    <source>
        <dbReference type="Proteomes" id="UP001642484"/>
    </source>
</evidence>
<protein>
    <submittedName>
        <fullName evidence="1">Uncharacterized protein</fullName>
    </submittedName>
</protein>
<dbReference type="InterPro" id="IPR036770">
    <property type="entry name" value="Ankyrin_rpt-contain_sf"/>
</dbReference>
<dbReference type="Gene3D" id="1.25.40.20">
    <property type="entry name" value="Ankyrin repeat-containing domain"/>
    <property type="match status" value="1"/>
</dbReference>
<evidence type="ECO:0000313" key="1">
    <source>
        <dbReference type="EMBL" id="CAK9019533.1"/>
    </source>
</evidence>
<gene>
    <name evidence="1" type="ORF">CCMP2556_LOCUS13691</name>
</gene>
<dbReference type="Proteomes" id="UP001642484">
    <property type="component" value="Unassembled WGS sequence"/>
</dbReference>
<accession>A0ABP0JZL4</accession>
<name>A0ABP0JZL4_9DINO</name>
<comment type="caution">
    <text evidence="1">The sequence shown here is derived from an EMBL/GenBank/DDBJ whole genome shotgun (WGS) entry which is preliminary data.</text>
</comment>
<dbReference type="SMART" id="SM00248">
    <property type="entry name" value="ANK"/>
    <property type="match status" value="2"/>
</dbReference>
<organism evidence="1 2">
    <name type="scientific">Durusdinium trenchii</name>
    <dbReference type="NCBI Taxonomy" id="1381693"/>
    <lineage>
        <taxon>Eukaryota</taxon>
        <taxon>Sar</taxon>
        <taxon>Alveolata</taxon>
        <taxon>Dinophyceae</taxon>
        <taxon>Suessiales</taxon>
        <taxon>Symbiodiniaceae</taxon>
        <taxon>Durusdinium</taxon>
    </lineage>
</organism>
<reference evidence="1 2" key="1">
    <citation type="submission" date="2024-02" db="EMBL/GenBank/DDBJ databases">
        <authorList>
            <person name="Chen Y."/>
            <person name="Shah S."/>
            <person name="Dougan E. K."/>
            <person name="Thang M."/>
            <person name="Chan C."/>
        </authorList>
    </citation>
    <scope>NUCLEOTIDE SEQUENCE [LARGE SCALE GENOMIC DNA]</scope>
</reference>
<dbReference type="InterPro" id="IPR002110">
    <property type="entry name" value="Ankyrin_rpt"/>
</dbReference>